<dbReference type="AlphaFoldDB" id="A0A6J6IP18"/>
<organism evidence="1">
    <name type="scientific">freshwater metagenome</name>
    <dbReference type="NCBI Taxonomy" id="449393"/>
    <lineage>
        <taxon>unclassified sequences</taxon>
        <taxon>metagenomes</taxon>
        <taxon>ecological metagenomes</taxon>
    </lineage>
</organism>
<reference evidence="1" key="1">
    <citation type="submission" date="2020-05" db="EMBL/GenBank/DDBJ databases">
        <authorList>
            <person name="Chiriac C."/>
            <person name="Salcher M."/>
            <person name="Ghai R."/>
            <person name="Kavagutti S V."/>
        </authorList>
    </citation>
    <scope>NUCLEOTIDE SEQUENCE</scope>
</reference>
<dbReference type="EMBL" id="CAEZVF010000155">
    <property type="protein sequence ID" value="CAB4626256.1"/>
    <property type="molecule type" value="Genomic_DNA"/>
</dbReference>
<accession>A0A6J6IP18</accession>
<name>A0A6J6IP18_9ZZZZ</name>
<sequence length="210" mass="22107">MGVAVGLLDIVQVVGGQQRNLQRPRDAQQIFTVATFDPQSVIHQFAVKVVRAKDVAQVAGHSKGLVVVSGLEPAIDLTTGATGRPDDPLGISLEQFTVKPRFVVIPLKTGQARQPKQVVQPLGGLSKQRHVGVVLASLARSWVFTLLFVATTEVKGTALTPALGCVVTLQADDGLNAGRLGSLVKIVSAEQVAMVSHGNGWHLELGCLGD</sequence>
<evidence type="ECO:0000313" key="1">
    <source>
        <dbReference type="EMBL" id="CAB4626256.1"/>
    </source>
</evidence>
<gene>
    <name evidence="1" type="ORF">UFOPK1939_00948</name>
</gene>
<proteinExistence type="predicted"/>
<protein>
    <submittedName>
        <fullName evidence="1">Unannotated protein</fullName>
    </submittedName>
</protein>